<dbReference type="Gene3D" id="1.10.510.10">
    <property type="entry name" value="Transferase(Phosphotransferase) domain 1"/>
    <property type="match status" value="1"/>
</dbReference>
<feature type="region of interest" description="Disordered" evidence="9">
    <location>
        <begin position="90"/>
        <end position="111"/>
    </location>
</feature>
<protein>
    <recommendedName>
        <fullName evidence="2">guanylate cyclase</fullName>
        <ecNumber evidence="2">4.6.1.2</ecNumber>
    </recommendedName>
</protein>
<dbReference type="GO" id="GO:0004016">
    <property type="term" value="F:adenylate cyclase activity"/>
    <property type="evidence" value="ECO:0007669"/>
    <property type="project" value="TreeGrafter"/>
</dbReference>
<feature type="compositionally biased region" description="Polar residues" evidence="9">
    <location>
        <begin position="97"/>
        <end position="111"/>
    </location>
</feature>
<dbReference type="GO" id="GO:0001653">
    <property type="term" value="F:peptide receptor activity"/>
    <property type="evidence" value="ECO:0007669"/>
    <property type="project" value="TreeGrafter"/>
</dbReference>
<evidence type="ECO:0000256" key="3">
    <source>
        <dbReference type="ARBA" id="ARBA00022692"/>
    </source>
</evidence>
<feature type="domain" description="Protein kinase" evidence="10">
    <location>
        <begin position="129"/>
        <end position="385"/>
    </location>
</feature>
<evidence type="ECO:0000256" key="7">
    <source>
        <dbReference type="ARBA" id="ARBA00023239"/>
    </source>
</evidence>
<dbReference type="Gene3D" id="3.30.70.1230">
    <property type="entry name" value="Nucleotide cyclase"/>
    <property type="match status" value="1"/>
</dbReference>
<dbReference type="GO" id="GO:0005886">
    <property type="term" value="C:plasma membrane"/>
    <property type="evidence" value="ECO:0007669"/>
    <property type="project" value="TreeGrafter"/>
</dbReference>
<name>A0A7S0MUX4_9CHLO</name>
<dbReference type="InterPro" id="IPR001054">
    <property type="entry name" value="A/G_cyclase"/>
</dbReference>
<dbReference type="SMART" id="SM00044">
    <property type="entry name" value="CYCc"/>
    <property type="match status" value="1"/>
</dbReference>
<dbReference type="PANTHER" id="PTHR11920">
    <property type="entry name" value="GUANYLYL CYCLASE"/>
    <property type="match status" value="1"/>
</dbReference>
<evidence type="ECO:0000256" key="6">
    <source>
        <dbReference type="ARBA" id="ARBA00023136"/>
    </source>
</evidence>
<dbReference type="Pfam" id="PF07714">
    <property type="entry name" value="PK_Tyr_Ser-Thr"/>
    <property type="match status" value="1"/>
</dbReference>
<evidence type="ECO:0000256" key="1">
    <source>
        <dbReference type="ARBA" id="ARBA00004167"/>
    </source>
</evidence>
<dbReference type="SUPFAM" id="SSF55073">
    <property type="entry name" value="Nucleotide cyclase"/>
    <property type="match status" value="1"/>
</dbReference>
<organism evidence="12">
    <name type="scientific">Pyramimonas obovata</name>
    <dbReference type="NCBI Taxonomy" id="1411642"/>
    <lineage>
        <taxon>Eukaryota</taxon>
        <taxon>Viridiplantae</taxon>
        <taxon>Chlorophyta</taxon>
        <taxon>Pyramimonadophyceae</taxon>
        <taxon>Pyramimonadales</taxon>
        <taxon>Pyramimonadaceae</taxon>
        <taxon>Pyramimonas</taxon>
        <taxon>Pyramimonas incertae sedis</taxon>
    </lineage>
</organism>
<feature type="compositionally biased region" description="Polar residues" evidence="9">
    <location>
        <begin position="613"/>
        <end position="628"/>
    </location>
</feature>
<dbReference type="GO" id="GO:0035556">
    <property type="term" value="P:intracellular signal transduction"/>
    <property type="evidence" value="ECO:0007669"/>
    <property type="project" value="InterPro"/>
</dbReference>
<keyword evidence="5" id="KW-1133">Transmembrane helix</keyword>
<dbReference type="GO" id="GO:0007168">
    <property type="term" value="P:receptor guanylyl cyclase signaling pathway"/>
    <property type="evidence" value="ECO:0007669"/>
    <property type="project" value="TreeGrafter"/>
</dbReference>
<dbReference type="InterPro" id="IPR000719">
    <property type="entry name" value="Prot_kinase_dom"/>
</dbReference>
<dbReference type="GO" id="GO:0005524">
    <property type="term" value="F:ATP binding"/>
    <property type="evidence" value="ECO:0007669"/>
    <property type="project" value="InterPro"/>
</dbReference>
<dbReference type="PROSITE" id="PS50011">
    <property type="entry name" value="PROTEIN_KINASE_DOM"/>
    <property type="match status" value="1"/>
</dbReference>
<dbReference type="InterPro" id="IPR029787">
    <property type="entry name" value="Nucleotide_cyclase"/>
</dbReference>
<gene>
    <name evidence="12" type="ORF">POBO1169_LOCUS1186</name>
</gene>
<dbReference type="FunFam" id="3.30.70.1230:FF:000030">
    <property type="entry name" value="Si:ch211-215j19.12"/>
    <property type="match status" value="1"/>
</dbReference>
<dbReference type="GO" id="GO:0004383">
    <property type="term" value="F:guanylate cyclase activity"/>
    <property type="evidence" value="ECO:0007669"/>
    <property type="project" value="UniProtKB-EC"/>
</dbReference>
<dbReference type="SUPFAM" id="SSF56112">
    <property type="entry name" value="Protein kinase-like (PK-like)"/>
    <property type="match status" value="1"/>
</dbReference>
<dbReference type="EMBL" id="HBFA01002434">
    <property type="protein sequence ID" value="CAD8649711.1"/>
    <property type="molecule type" value="Transcribed_RNA"/>
</dbReference>
<feature type="region of interest" description="Disordered" evidence="9">
    <location>
        <begin position="1"/>
        <end position="55"/>
    </location>
</feature>
<evidence type="ECO:0000256" key="4">
    <source>
        <dbReference type="ARBA" id="ARBA00022741"/>
    </source>
</evidence>
<accession>A0A7S0MUX4</accession>
<keyword evidence="3" id="KW-0812">Transmembrane</keyword>
<keyword evidence="6" id="KW-0472">Membrane</keyword>
<evidence type="ECO:0000259" key="11">
    <source>
        <dbReference type="PROSITE" id="PS50125"/>
    </source>
</evidence>
<keyword evidence="7" id="KW-0456">Lyase</keyword>
<evidence type="ECO:0000256" key="8">
    <source>
        <dbReference type="ARBA" id="ARBA00023293"/>
    </source>
</evidence>
<feature type="region of interest" description="Disordered" evidence="9">
    <location>
        <begin position="613"/>
        <end position="649"/>
    </location>
</feature>
<sequence>MSHKDGSFLEPVEPEVSQYCSSFSGNLPPFDLPDELPDTPLKEPLEERPLEERPLEERSLEELEEEWDGQLDCTTANRSSEIEIVISPDHTSDNVDDTLSTSTGTTAGRQHGTSAETFWNSMMASRSKSISPEEICKSRLAAVEEAPRHRARGSSLFKMDLMSAPIKSSLMTEMESVLRLRHNNLIQYYGYAISPTFKPVLVYEYVEGSLQQIIHNPTIMLDQEILMSITKNIANVMRYLHSHSPVVVHGNLISSSILVDSNLNIKVADLVKCGRRPSTYNPPEVASGAQPDTKSDVWFFGLLLYELFTRKAPFESIMSARDEMSRRGSQPPAQVELPILHLTDMTCSSAVVRNICRSCQAVDPQARPTFQEITKQLSQLRSSTLATKMNQLLEKNRLLHDILPEHVAAPLSSGRKVKPEVYEDVTLFFSDIVGFTTISQKLQPIEVMNLLDRLYGRFDGLTKKHELFKVETIGDAYMCAGNLLSRQSDHSLRVVKFAKDTIAVAKETIVHPQFPEMGCVNIRVGLHSGPLVASVVGKTNPRYCLFGDTVNTASRMESNSERNCIHVSASTALKLVEVDCMRLIPRGHIPIKGKGEMETFWLRGYAPPEVSMSFSNPSSMHPSRQGSLALSAGPGPLDSFSDISARSGT</sequence>
<dbReference type="EC" id="4.6.1.2" evidence="2"/>
<dbReference type="GO" id="GO:0004672">
    <property type="term" value="F:protein kinase activity"/>
    <property type="evidence" value="ECO:0007669"/>
    <property type="project" value="InterPro"/>
</dbReference>
<dbReference type="CDD" id="cd07302">
    <property type="entry name" value="CHD"/>
    <property type="match status" value="1"/>
</dbReference>
<comment type="subcellular location">
    <subcellularLocation>
        <location evidence="1">Membrane</location>
        <topology evidence="1">Single-pass membrane protein</topology>
    </subcellularLocation>
</comment>
<proteinExistence type="predicted"/>
<keyword evidence="4" id="KW-0547">Nucleotide-binding</keyword>
<dbReference type="InterPro" id="IPR050401">
    <property type="entry name" value="Cyclic_nucleotide_synthase"/>
</dbReference>
<dbReference type="InterPro" id="IPR001245">
    <property type="entry name" value="Ser-Thr/Tyr_kinase_cat_dom"/>
</dbReference>
<reference evidence="12" key="1">
    <citation type="submission" date="2021-01" db="EMBL/GenBank/DDBJ databases">
        <authorList>
            <person name="Corre E."/>
            <person name="Pelletier E."/>
            <person name="Niang G."/>
            <person name="Scheremetjew M."/>
            <person name="Finn R."/>
            <person name="Kale V."/>
            <person name="Holt S."/>
            <person name="Cochrane G."/>
            <person name="Meng A."/>
            <person name="Brown T."/>
            <person name="Cohen L."/>
        </authorList>
    </citation>
    <scope>NUCLEOTIDE SEQUENCE</scope>
    <source>
        <strain evidence="12">CCMP722</strain>
    </source>
</reference>
<dbReference type="PANTHER" id="PTHR11920:SF335">
    <property type="entry name" value="GUANYLATE CYCLASE"/>
    <property type="match status" value="1"/>
</dbReference>
<feature type="domain" description="Guanylate cyclase" evidence="11">
    <location>
        <begin position="426"/>
        <end position="557"/>
    </location>
</feature>
<dbReference type="AlphaFoldDB" id="A0A7S0MUX4"/>
<dbReference type="PROSITE" id="PS50125">
    <property type="entry name" value="GUANYLATE_CYCLASE_2"/>
    <property type="match status" value="1"/>
</dbReference>
<evidence type="ECO:0000259" key="10">
    <source>
        <dbReference type="PROSITE" id="PS50011"/>
    </source>
</evidence>
<feature type="compositionally biased region" description="Basic and acidic residues" evidence="9">
    <location>
        <begin position="40"/>
        <end position="55"/>
    </location>
</feature>
<evidence type="ECO:0000256" key="5">
    <source>
        <dbReference type="ARBA" id="ARBA00022989"/>
    </source>
</evidence>
<keyword evidence="8" id="KW-0141">cGMP biosynthesis</keyword>
<evidence type="ECO:0000256" key="9">
    <source>
        <dbReference type="SAM" id="MobiDB-lite"/>
    </source>
</evidence>
<dbReference type="InterPro" id="IPR011009">
    <property type="entry name" value="Kinase-like_dom_sf"/>
</dbReference>
<dbReference type="Pfam" id="PF00211">
    <property type="entry name" value="Guanylate_cyc"/>
    <property type="match status" value="1"/>
</dbReference>
<evidence type="ECO:0000256" key="2">
    <source>
        <dbReference type="ARBA" id="ARBA00012202"/>
    </source>
</evidence>
<evidence type="ECO:0000313" key="12">
    <source>
        <dbReference type="EMBL" id="CAD8649711.1"/>
    </source>
</evidence>